<accession>A0ABW0ERY4</accession>
<feature type="compositionally biased region" description="Low complexity" evidence="1">
    <location>
        <begin position="89"/>
        <end position="121"/>
    </location>
</feature>
<proteinExistence type="predicted"/>
<gene>
    <name evidence="2" type="ORF">ACFPM7_18260</name>
</gene>
<dbReference type="EMBL" id="JBHSKF010000009">
    <property type="protein sequence ID" value="MFC5289000.1"/>
    <property type="molecule type" value="Genomic_DNA"/>
</dbReference>
<feature type="region of interest" description="Disordered" evidence="1">
    <location>
        <begin position="77"/>
        <end position="121"/>
    </location>
</feature>
<keyword evidence="3" id="KW-1185">Reference proteome</keyword>
<evidence type="ECO:0000256" key="1">
    <source>
        <dbReference type="SAM" id="MobiDB-lite"/>
    </source>
</evidence>
<dbReference type="Proteomes" id="UP001596157">
    <property type="component" value="Unassembled WGS sequence"/>
</dbReference>
<sequence>MFEPIMANYTPDGDDWTVEVTAKGETRTATAPGLIAARDAADQLVDELVPDDDVRTVVHTLDGDAFEFTQAYLAARLARPSETTGETQPESGAEPPAAAPAARTAEPAAKPAPAKSPAATG</sequence>
<evidence type="ECO:0008006" key="4">
    <source>
        <dbReference type="Google" id="ProtNLM"/>
    </source>
</evidence>
<dbReference type="RefSeq" id="WP_378248847.1">
    <property type="nucleotide sequence ID" value="NZ_JBHSKF010000009.1"/>
</dbReference>
<reference evidence="3" key="1">
    <citation type="journal article" date="2019" name="Int. J. Syst. Evol. Microbiol.">
        <title>The Global Catalogue of Microorganisms (GCM) 10K type strain sequencing project: providing services to taxonomists for standard genome sequencing and annotation.</title>
        <authorList>
            <consortium name="The Broad Institute Genomics Platform"/>
            <consortium name="The Broad Institute Genome Sequencing Center for Infectious Disease"/>
            <person name="Wu L."/>
            <person name="Ma J."/>
        </authorList>
    </citation>
    <scope>NUCLEOTIDE SEQUENCE [LARGE SCALE GENOMIC DNA]</scope>
    <source>
        <strain evidence="3">CCUG 59778</strain>
    </source>
</reference>
<comment type="caution">
    <text evidence="2">The sequence shown here is derived from an EMBL/GenBank/DDBJ whole genome shotgun (WGS) entry which is preliminary data.</text>
</comment>
<protein>
    <recommendedName>
        <fullName evidence="4">DUF2188 domain-containing protein</fullName>
    </recommendedName>
</protein>
<evidence type="ECO:0000313" key="3">
    <source>
        <dbReference type="Proteomes" id="UP001596157"/>
    </source>
</evidence>
<organism evidence="2 3">
    <name type="scientific">Actinokineospora guangxiensis</name>
    <dbReference type="NCBI Taxonomy" id="1490288"/>
    <lineage>
        <taxon>Bacteria</taxon>
        <taxon>Bacillati</taxon>
        <taxon>Actinomycetota</taxon>
        <taxon>Actinomycetes</taxon>
        <taxon>Pseudonocardiales</taxon>
        <taxon>Pseudonocardiaceae</taxon>
        <taxon>Actinokineospora</taxon>
    </lineage>
</organism>
<name>A0ABW0ERY4_9PSEU</name>
<evidence type="ECO:0000313" key="2">
    <source>
        <dbReference type="EMBL" id="MFC5289000.1"/>
    </source>
</evidence>